<dbReference type="PANTHER" id="PTHR23526">
    <property type="entry name" value="INTEGRAL MEMBRANE TRANSPORT PROTEIN-RELATED"/>
    <property type="match status" value="1"/>
</dbReference>
<dbReference type="InterPro" id="IPR052528">
    <property type="entry name" value="Sugar_transport-like"/>
</dbReference>
<evidence type="ECO:0000256" key="2">
    <source>
        <dbReference type="ARBA" id="ARBA00022692"/>
    </source>
</evidence>
<evidence type="ECO:0000313" key="7">
    <source>
        <dbReference type="Proteomes" id="UP000523139"/>
    </source>
</evidence>
<feature type="transmembrane region" description="Helical" evidence="5">
    <location>
        <begin position="179"/>
        <end position="202"/>
    </location>
</feature>
<dbReference type="GO" id="GO:0022857">
    <property type="term" value="F:transmembrane transporter activity"/>
    <property type="evidence" value="ECO:0007669"/>
    <property type="project" value="InterPro"/>
</dbReference>
<feature type="transmembrane region" description="Helical" evidence="5">
    <location>
        <begin position="51"/>
        <end position="71"/>
    </location>
</feature>
<keyword evidence="7" id="KW-1185">Reference proteome</keyword>
<organism evidence="6 7">
    <name type="scientific">Nesterenkonia sedimenti</name>
    <dbReference type="NCBI Taxonomy" id="1463632"/>
    <lineage>
        <taxon>Bacteria</taxon>
        <taxon>Bacillati</taxon>
        <taxon>Actinomycetota</taxon>
        <taxon>Actinomycetes</taxon>
        <taxon>Micrococcales</taxon>
        <taxon>Micrococcaceae</taxon>
        <taxon>Nesterenkonia</taxon>
    </lineage>
</organism>
<dbReference type="EMBL" id="JABAHY010000009">
    <property type="protein sequence ID" value="NLS10364.1"/>
    <property type="molecule type" value="Genomic_DNA"/>
</dbReference>
<sequence>MGQKTRTPAGRSSLTWLWCLTLAAVLVMGAISLVRPMTTYKLLALDAGGFTIGWIGALYSLLPLFCIFYLGGRAQRAPSLKPLLIGGSVTVAAGSALLAVSGNIPMVALGTVVVGMGQLIFAIAGQATIARFAANNQLDLAFGWFTAGFSTGQMLGPIAGGVMLGEATTGAAGHADIDVTLWVGAAAAGAVLIILLAAGRIFRAPVPVAKEETTKEPESKPRLLQLLKVPKMPSYILASVALLAMVDMLMTFLPLLGEAAGVSPFWIGIPLAAGALAGLWGPAAPIWLACSLVLGSGAQQLVPQGKPQGKPPD</sequence>
<reference evidence="6 7" key="1">
    <citation type="submission" date="2020-04" db="EMBL/GenBank/DDBJ databases">
        <title>Nesterenkonia sp. nov., isolated from marine sediment.</title>
        <authorList>
            <person name="Zhang G."/>
        </authorList>
    </citation>
    <scope>NUCLEOTIDE SEQUENCE [LARGE SCALE GENOMIC DNA]</scope>
    <source>
        <strain evidence="6 7">MY13</strain>
    </source>
</reference>
<protein>
    <submittedName>
        <fullName evidence="6">MFS transporter</fullName>
    </submittedName>
</protein>
<name>A0A7X8TKS1_9MICC</name>
<accession>A0A7X8TKS1</accession>
<feature type="transmembrane region" description="Helical" evidence="5">
    <location>
        <begin position="265"/>
        <end position="294"/>
    </location>
</feature>
<feature type="transmembrane region" description="Helical" evidence="5">
    <location>
        <begin position="106"/>
        <end position="129"/>
    </location>
</feature>
<evidence type="ECO:0000256" key="4">
    <source>
        <dbReference type="ARBA" id="ARBA00023136"/>
    </source>
</evidence>
<dbReference type="PRINTS" id="PR01035">
    <property type="entry name" value="TCRTETA"/>
</dbReference>
<dbReference type="InterPro" id="IPR036259">
    <property type="entry name" value="MFS_trans_sf"/>
</dbReference>
<evidence type="ECO:0000256" key="3">
    <source>
        <dbReference type="ARBA" id="ARBA00022989"/>
    </source>
</evidence>
<comment type="caution">
    <text evidence="6">The sequence shown here is derived from an EMBL/GenBank/DDBJ whole genome shotgun (WGS) entry which is preliminary data.</text>
</comment>
<feature type="transmembrane region" description="Helical" evidence="5">
    <location>
        <begin position="235"/>
        <end position="253"/>
    </location>
</feature>
<comment type="subcellular location">
    <subcellularLocation>
        <location evidence="1">Membrane</location>
        <topology evidence="1">Multi-pass membrane protein</topology>
    </subcellularLocation>
</comment>
<dbReference type="Proteomes" id="UP000523139">
    <property type="component" value="Unassembled WGS sequence"/>
</dbReference>
<gene>
    <name evidence="6" type="ORF">HGQ17_10240</name>
</gene>
<dbReference type="SUPFAM" id="SSF103473">
    <property type="entry name" value="MFS general substrate transporter"/>
    <property type="match status" value="1"/>
</dbReference>
<feature type="transmembrane region" description="Helical" evidence="5">
    <location>
        <begin position="12"/>
        <end position="31"/>
    </location>
</feature>
<evidence type="ECO:0000256" key="5">
    <source>
        <dbReference type="SAM" id="Phobius"/>
    </source>
</evidence>
<dbReference type="InterPro" id="IPR001958">
    <property type="entry name" value="Tet-R_TetA/multi-R_MdtG-like"/>
</dbReference>
<dbReference type="PANTHER" id="PTHR23526:SF4">
    <property type="entry name" value="INTEGRAL MEMBRANE TRANSPORT PROTEIN"/>
    <property type="match status" value="1"/>
</dbReference>
<feature type="transmembrane region" description="Helical" evidence="5">
    <location>
        <begin position="141"/>
        <end position="159"/>
    </location>
</feature>
<keyword evidence="2 5" id="KW-0812">Transmembrane</keyword>
<evidence type="ECO:0000256" key="1">
    <source>
        <dbReference type="ARBA" id="ARBA00004141"/>
    </source>
</evidence>
<dbReference type="Gene3D" id="1.20.1250.20">
    <property type="entry name" value="MFS general substrate transporter like domains"/>
    <property type="match status" value="1"/>
</dbReference>
<keyword evidence="4 5" id="KW-0472">Membrane</keyword>
<proteinExistence type="predicted"/>
<keyword evidence="3 5" id="KW-1133">Transmembrane helix</keyword>
<dbReference type="Pfam" id="PF07690">
    <property type="entry name" value="MFS_1"/>
    <property type="match status" value="1"/>
</dbReference>
<dbReference type="RefSeq" id="WP_168887848.1">
    <property type="nucleotide sequence ID" value="NZ_JABAHY010000009.1"/>
</dbReference>
<evidence type="ECO:0000313" key="6">
    <source>
        <dbReference type="EMBL" id="NLS10364.1"/>
    </source>
</evidence>
<feature type="transmembrane region" description="Helical" evidence="5">
    <location>
        <begin position="83"/>
        <end position="100"/>
    </location>
</feature>
<dbReference type="InterPro" id="IPR011701">
    <property type="entry name" value="MFS"/>
</dbReference>
<dbReference type="AlphaFoldDB" id="A0A7X8TKS1"/>
<dbReference type="GO" id="GO:0016020">
    <property type="term" value="C:membrane"/>
    <property type="evidence" value="ECO:0007669"/>
    <property type="project" value="UniProtKB-SubCell"/>
</dbReference>